<keyword evidence="3" id="KW-0812">Transmembrane</keyword>
<evidence type="ECO:0008006" key="7">
    <source>
        <dbReference type="Google" id="ProtNLM"/>
    </source>
</evidence>
<proteinExistence type="inferred from homology"/>
<organism evidence="6">
    <name type="scientific">Cyprideis torosa</name>
    <dbReference type="NCBI Taxonomy" id="163714"/>
    <lineage>
        <taxon>Eukaryota</taxon>
        <taxon>Metazoa</taxon>
        <taxon>Ecdysozoa</taxon>
        <taxon>Arthropoda</taxon>
        <taxon>Crustacea</taxon>
        <taxon>Oligostraca</taxon>
        <taxon>Ostracoda</taxon>
        <taxon>Podocopa</taxon>
        <taxon>Podocopida</taxon>
        <taxon>Cytherocopina</taxon>
        <taxon>Cytheroidea</taxon>
        <taxon>Cytherideidae</taxon>
        <taxon>Cyprideis</taxon>
    </lineage>
</organism>
<dbReference type="OrthoDB" id="514167at2759"/>
<evidence type="ECO:0000256" key="5">
    <source>
        <dbReference type="ARBA" id="ARBA00023136"/>
    </source>
</evidence>
<dbReference type="AlphaFoldDB" id="A0A7R8WK23"/>
<evidence type="ECO:0000256" key="4">
    <source>
        <dbReference type="ARBA" id="ARBA00022989"/>
    </source>
</evidence>
<gene>
    <name evidence="6" type="ORF">CTOB1V02_LOCUS8309</name>
</gene>
<dbReference type="GO" id="GO:0008250">
    <property type="term" value="C:oligosaccharyltransferase complex"/>
    <property type="evidence" value="ECO:0007669"/>
    <property type="project" value="InterPro"/>
</dbReference>
<dbReference type="PANTHER" id="PTHR15924">
    <property type="entry name" value="CLE"/>
    <property type="match status" value="1"/>
</dbReference>
<dbReference type="InterPro" id="IPR019265">
    <property type="entry name" value="RTRAF"/>
</dbReference>
<evidence type="ECO:0000256" key="3">
    <source>
        <dbReference type="ARBA" id="ARBA00022692"/>
    </source>
</evidence>
<name>A0A7R8WK23_9CRUS</name>
<evidence type="ECO:0000256" key="1">
    <source>
        <dbReference type="ARBA" id="ARBA00004141"/>
    </source>
</evidence>
<evidence type="ECO:0000256" key="2">
    <source>
        <dbReference type="ARBA" id="ARBA00009825"/>
    </source>
</evidence>
<comment type="similarity">
    <text evidence="2">Belongs to the OST5 family.</text>
</comment>
<accession>A0A7R8WK23</accession>
<sequence>MFKRKLAALGYHTVDMNPNDNQALRTLVAWLEDRKIRHYKMEERAELRDKDSPIWQQTYETYLKDLDCPIPAKEHLGALDWLLTYAVQLVHNDDPEKYKVRTAEKVIAERAVPAKPSALSGSPFDFDLNSEEFKKGINQLARLMNISQHPDHIVTLQAIASFVEKRLSVNALKDPSSLIVEGKPFPIQERDLGFDTGDKVLNQACQVLRLLHIHDLRDLQTKINEIIVAVQGITSNPKTNTALGKVDFSLRNDNMESMSDLPRFVPPVNPAVYPHLSLVLLAIGIFFTAWFFVYEATSNKYTRDFRKELLISAVAALFMGHGTLFTILWAGIYPS</sequence>
<dbReference type="EMBL" id="OB662700">
    <property type="protein sequence ID" value="CAD7230451.1"/>
    <property type="molecule type" value="Genomic_DNA"/>
</dbReference>
<reference evidence="6" key="1">
    <citation type="submission" date="2020-11" db="EMBL/GenBank/DDBJ databases">
        <authorList>
            <person name="Tran Van P."/>
        </authorList>
    </citation>
    <scope>NUCLEOTIDE SEQUENCE</scope>
</reference>
<keyword evidence="4" id="KW-1133">Transmembrane helix</keyword>
<protein>
    <recommendedName>
        <fullName evidence="7">Dolichyl-diphosphooligosaccharide--protein glycosyltransferase subunit TMEM258</fullName>
    </recommendedName>
</protein>
<comment type="subcellular location">
    <subcellularLocation>
        <location evidence="1">Membrane</location>
        <topology evidence="1">Multi-pass membrane protein</topology>
    </subcellularLocation>
</comment>
<dbReference type="InterPro" id="IPR007915">
    <property type="entry name" value="TMEM258/Ost5"/>
</dbReference>
<keyword evidence="5" id="KW-0472">Membrane</keyword>
<dbReference type="Pfam" id="PF10036">
    <property type="entry name" value="RLL"/>
    <property type="match status" value="1"/>
</dbReference>
<evidence type="ECO:0000313" key="6">
    <source>
        <dbReference type="EMBL" id="CAD7230451.1"/>
    </source>
</evidence>
<dbReference type="Pfam" id="PF05251">
    <property type="entry name" value="Ost5"/>
    <property type="match status" value="1"/>
</dbReference>